<feature type="compositionally biased region" description="Polar residues" evidence="1">
    <location>
        <begin position="32"/>
        <end position="64"/>
    </location>
</feature>
<feature type="region of interest" description="Disordered" evidence="1">
    <location>
        <begin position="527"/>
        <end position="547"/>
    </location>
</feature>
<feature type="compositionally biased region" description="Polar residues" evidence="1">
    <location>
        <begin position="573"/>
        <end position="584"/>
    </location>
</feature>
<evidence type="ECO:0000256" key="1">
    <source>
        <dbReference type="SAM" id="MobiDB-lite"/>
    </source>
</evidence>
<feature type="region of interest" description="Disordered" evidence="1">
    <location>
        <begin position="840"/>
        <end position="859"/>
    </location>
</feature>
<feature type="region of interest" description="Disordered" evidence="1">
    <location>
        <begin position="565"/>
        <end position="601"/>
    </location>
</feature>
<feature type="compositionally biased region" description="Polar residues" evidence="1">
    <location>
        <begin position="74"/>
        <end position="94"/>
    </location>
</feature>
<dbReference type="EMBL" id="JPKZ01022848">
    <property type="protein sequence ID" value="KHN70813.1"/>
    <property type="molecule type" value="Genomic_DNA"/>
</dbReference>
<dbReference type="Proteomes" id="UP000031036">
    <property type="component" value="Unassembled WGS sequence"/>
</dbReference>
<comment type="caution">
    <text evidence="2">The sequence shown here is derived from an EMBL/GenBank/DDBJ whole genome shotgun (WGS) entry which is preliminary data.</text>
</comment>
<sequence length="906" mass="98184">MQSGVAETVAAQGAEATRMRFVRSANAVGDGSRSSTLSSTPHTSGSRTSLGSQRNARSNPSAGSVTFPRAFHSPITTFSRPNVPRSQPTSNGISASRAVSVHSPSRQVPPNVRGSTTNNDRNSAASDRLADEVARSLLSASEQTMQRGDGNQSHAEMRNLIRYDREQLEMHEPQARGSGTRRTSVEPTVLCASPASTLPVSSSAQPNGGNENVQANSTDPQQYPVNVVPTDGIVMNNVGRAVLILPLPHADANDESATVTVENAQTTETQNSKANVAPADSCGVEAKRNVHAVAKSSKASHVHAIWPVLTAGAPVHTLPVVRIRYRAPADSCGVEAKRNVHAVAKSSKASHVHAIWPVLTAGAPVHTLPVVRIRYRAPADSCGVEAKRNVHAVAKSSKASHVHAIWPVLTAGAPVHTLPVVRIRYRAPADSCGVEAKRNVHAVAKSSKASHVHAIWPVLTAGAPVHTLPVVRIRYRAPADSCGVEAKRNVHANVPSGMVAPERLSARREEVTMVPVSRAIEVIRRLDARNAQSHRPSPTETSPNPGAVDYMTLIRRSEAALHSVVAASASSARQGSKQTSSTNRSDQRARGSVRSRSKVRDARDEDLNDYFTNAFKPPDVEVLLDGVVVERKRLFKPFNVRTEEDRERVLMPWLRKERELDELASLSLRSSSINRELLAPAAKASAEERVSAGSTASVGKMSTPIDDEEPIVWESEGESSSEASTEKSEGALFDYSPSLCVVVGPIHGMLSAQDDGENNYWSDYRYLHNRRDVFLLKKSVDVPPENAFDPCDWRFPRQLVLGALDAPISIFLRSHYLPGMFERALRTNLRELLLMKHPKRADETNDEKSAAKPSSKNVLGTDNEWKEVHQWGQSGAEDGVNGGRAIDVHPDLWYFLDLAGFVEFSA</sequence>
<keyword evidence="3" id="KW-1185">Reference proteome</keyword>
<feature type="region of interest" description="Disordered" evidence="1">
    <location>
        <begin position="26"/>
        <end position="130"/>
    </location>
</feature>
<protein>
    <submittedName>
        <fullName evidence="2">Uncharacterized protein</fullName>
    </submittedName>
</protein>
<evidence type="ECO:0000313" key="2">
    <source>
        <dbReference type="EMBL" id="KHN70813.1"/>
    </source>
</evidence>
<accession>A0A0B2UN86</accession>
<feature type="compositionally biased region" description="Polar residues" evidence="1">
    <location>
        <begin position="102"/>
        <end position="125"/>
    </location>
</feature>
<feature type="compositionally biased region" description="Polar residues" evidence="1">
    <location>
        <begin position="530"/>
        <end position="544"/>
    </location>
</feature>
<dbReference type="OrthoDB" id="7873042at2759"/>
<feature type="compositionally biased region" description="Basic and acidic residues" evidence="1">
    <location>
        <begin position="840"/>
        <end position="850"/>
    </location>
</feature>
<reference evidence="2 3" key="1">
    <citation type="submission" date="2014-11" db="EMBL/GenBank/DDBJ databases">
        <title>Genetic blueprint of the zoonotic pathogen Toxocara canis.</title>
        <authorList>
            <person name="Zhu X.-Q."/>
            <person name="Korhonen P.K."/>
            <person name="Cai H."/>
            <person name="Young N.D."/>
            <person name="Nejsum P."/>
            <person name="von Samson-Himmelstjerna G."/>
            <person name="Boag P.R."/>
            <person name="Tan P."/>
            <person name="Li Q."/>
            <person name="Min J."/>
            <person name="Yang Y."/>
            <person name="Wang X."/>
            <person name="Fang X."/>
            <person name="Hall R.S."/>
            <person name="Hofmann A."/>
            <person name="Sternberg P.W."/>
            <person name="Jex A.R."/>
            <person name="Gasser R.B."/>
        </authorList>
    </citation>
    <scope>NUCLEOTIDE SEQUENCE [LARGE SCALE GENOMIC DNA]</scope>
    <source>
        <strain evidence="2">PN_DK_2014</strain>
    </source>
</reference>
<organism evidence="2 3">
    <name type="scientific">Toxocara canis</name>
    <name type="common">Canine roundworm</name>
    <dbReference type="NCBI Taxonomy" id="6265"/>
    <lineage>
        <taxon>Eukaryota</taxon>
        <taxon>Metazoa</taxon>
        <taxon>Ecdysozoa</taxon>
        <taxon>Nematoda</taxon>
        <taxon>Chromadorea</taxon>
        <taxon>Rhabditida</taxon>
        <taxon>Spirurina</taxon>
        <taxon>Ascaridomorpha</taxon>
        <taxon>Ascaridoidea</taxon>
        <taxon>Toxocaridae</taxon>
        <taxon>Toxocara</taxon>
    </lineage>
</organism>
<proteinExistence type="predicted"/>
<name>A0A0B2UN86_TOXCA</name>
<feature type="region of interest" description="Disordered" evidence="1">
    <location>
        <begin position="194"/>
        <end position="222"/>
    </location>
</feature>
<feature type="region of interest" description="Disordered" evidence="1">
    <location>
        <begin position="684"/>
        <end position="727"/>
    </location>
</feature>
<feature type="compositionally biased region" description="Acidic residues" evidence="1">
    <location>
        <begin position="705"/>
        <end position="719"/>
    </location>
</feature>
<evidence type="ECO:0000313" key="3">
    <source>
        <dbReference type="Proteomes" id="UP000031036"/>
    </source>
</evidence>
<dbReference type="AlphaFoldDB" id="A0A0B2UN86"/>
<gene>
    <name evidence="2" type="ORF">Tcan_17368</name>
</gene>